<keyword evidence="2" id="KW-0812">Transmembrane</keyword>
<dbReference type="Proteomes" id="UP001556367">
    <property type="component" value="Unassembled WGS sequence"/>
</dbReference>
<feature type="region of interest" description="Disordered" evidence="1">
    <location>
        <begin position="658"/>
        <end position="706"/>
    </location>
</feature>
<feature type="region of interest" description="Disordered" evidence="1">
    <location>
        <begin position="737"/>
        <end position="775"/>
    </location>
</feature>
<feature type="compositionally biased region" description="Low complexity" evidence="1">
    <location>
        <begin position="104"/>
        <end position="116"/>
    </location>
</feature>
<feature type="region of interest" description="Disordered" evidence="1">
    <location>
        <begin position="253"/>
        <end position="292"/>
    </location>
</feature>
<feature type="region of interest" description="Disordered" evidence="1">
    <location>
        <begin position="104"/>
        <end position="124"/>
    </location>
</feature>
<feature type="region of interest" description="Disordered" evidence="1">
    <location>
        <begin position="305"/>
        <end position="358"/>
    </location>
</feature>
<proteinExistence type="predicted"/>
<accession>A0ABR3J3D5</accession>
<gene>
    <name evidence="3" type="ORF">HGRIS_010133</name>
</gene>
<feature type="compositionally biased region" description="Low complexity" evidence="1">
    <location>
        <begin position="660"/>
        <end position="673"/>
    </location>
</feature>
<dbReference type="EMBL" id="JASNQZ010000012">
    <property type="protein sequence ID" value="KAL0950137.1"/>
    <property type="molecule type" value="Genomic_DNA"/>
</dbReference>
<feature type="region of interest" description="Disordered" evidence="1">
    <location>
        <begin position="140"/>
        <end position="168"/>
    </location>
</feature>
<keyword evidence="2" id="KW-0472">Membrane</keyword>
<feature type="compositionally biased region" description="Basic residues" evidence="1">
    <location>
        <begin position="254"/>
        <end position="263"/>
    </location>
</feature>
<organism evidence="3 4">
    <name type="scientific">Hohenbuehelia grisea</name>
    <dbReference type="NCBI Taxonomy" id="104357"/>
    <lineage>
        <taxon>Eukaryota</taxon>
        <taxon>Fungi</taxon>
        <taxon>Dikarya</taxon>
        <taxon>Basidiomycota</taxon>
        <taxon>Agaricomycotina</taxon>
        <taxon>Agaricomycetes</taxon>
        <taxon>Agaricomycetidae</taxon>
        <taxon>Agaricales</taxon>
        <taxon>Pleurotineae</taxon>
        <taxon>Pleurotaceae</taxon>
        <taxon>Hohenbuehelia</taxon>
    </lineage>
</organism>
<protein>
    <submittedName>
        <fullName evidence="3">Uncharacterized protein</fullName>
    </submittedName>
</protein>
<sequence length="908" mass="98424">MSSKTLVGSEASGSALEGSNHTPEDAQELLNERSREELTQLLMKADGLIKDRENGELNATISLQGSCSTSGLRAELNLTSAVCKTLYENNISLKSKHQALLARIPHSPSRSASASPVLGTSPLPTTPHYYDSSISSDVLPASSPFSSSPSPSPPSSQHSYSISPPILRMSHPHMRHTRKVSMTSADIAQLSDQNSELLQKLETLEAESALADQAGRRALRRLEREISVLRQDLERTQARSEELEEKAAQARRLQAARKRKKRVSQAQIAQSKRAESDQELDDTAPRDFAPPNELAGFRASARLPTSVSAVHDDSMESPSQSFMSQPPAESEGDSETEESSLCSASSLPERERELGTSTLSLPENALVAQLLAKIAELEDTNTRIIEQQADTARKLLDVQRETENMSLMYECLGEQGDDGDDGGVELQIVSAKEGSPGASAISPSTPAHGSVGRIIRFGSLKRRLENEMSKPTQTLVDEETIKSASSAGRIGLNHRPRKSVLGFFELEGSPVDSIPQSSSRRVLSPEPPSPSPPGARLSWAERRLDTIPPSPSLSSMSVGSQRSDAFFGEPEIISTPPPHSRARTLDSELGQGGVADFWGELNLGANGAQSHHFRTSSLYDLSLNSVPPSPSLSSTPASVSSLNAADLARSSDYMTLDDLSTSPAHHLSSSSRSSDTERGTTVPMSLPSDIVKHPQGSADPHAEEAFEFPATRGKHSLRYRRMTRTVRARTSQWADGRFKDTLAGLGTPPRKGRDPLDESPGSRPGTPKSVRRKRSTIETALDVVMEAFAGKAAGTISDPQVQSMENRSFEEKADGEVSPTVVASPIADYSRAVELHIDRDDGVNIQTGPDGKPQRDTRQQTGVSKLLLEVWLWLQFAVIILVFLWAMARRGPKSVLYEAEKRREAASR</sequence>
<feature type="transmembrane region" description="Helical" evidence="2">
    <location>
        <begin position="870"/>
        <end position="888"/>
    </location>
</feature>
<feature type="region of interest" description="Disordered" evidence="1">
    <location>
        <begin position="509"/>
        <end position="537"/>
    </location>
</feature>
<name>A0ABR3J3D5_9AGAR</name>
<evidence type="ECO:0000313" key="4">
    <source>
        <dbReference type="Proteomes" id="UP001556367"/>
    </source>
</evidence>
<keyword evidence="2" id="KW-1133">Transmembrane helix</keyword>
<evidence type="ECO:0000313" key="3">
    <source>
        <dbReference type="EMBL" id="KAL0950137.1"/>
    </source>
</evidence>
<feature type="compositionally biased region" description="Low complexity" evidence="1">
    <location>
        <begin position="140"/>
        <end position="165"/>
    </location>
</feature>
<feature type="compositionally biased region" description="Low complexity" evidence="1">
    <location>
        <begin position="8"/>
        <end position="19"/>
    </location>
</feature>
<comment type="caution">
    <text evidence="3">The sequence shown here is derived from an EMBL/GenBank/DDBJ whole genome shotgun (WGS) entry which is preliminary data.</text>
</comment>
<evidence type="ECO:0000256" key="1">
    <source>
        <dbReference type="SAM" id="MobiDB-lite"/>
    </source>
</evidence>
<feature type="region of interest" description="Disordered" evidence="1">
    <location>
        <begin position="1"/>
        <end position="28"/>
    </location>
</feature>
<keyword evidence="4" id="KW-1185">Reference proteome</keyword>
<reference evidence="4" key="1">
    <citation type="submission" date="2024-06" db="EMBL/GenBank/DDBJ databases">
        <title>Multi-omics analyses provide insights into the biosynthesis of the anticancer antibiotic pleurotin in Hohenbuehelia grisea.</title>
        <authorList>
            <person name="Weaver J.A."/>
            <person name="Alberti F."/>
        </authorList>
    </citation>
    <scope>NUCLEOTIDE SEQUENCE [LARGE SCALE GENOMIC DNA]</scope>
    <source>
        <strain evidence="4">T-177</strain>
    </source>
</reference>
<evidence type="ECO:0000256" key="2">
    <source>
        <dbReference type="SAM" id="Phobius"/>
    </source>
</evidence>